<sequence length="91" mass="10106">MTEELMGDNAKGESHDPDCEKVKGVFEKWLEGAATKEDEDFLAEQSDECSPCFESVDKQRVFVQFLQASLRQPGTPASLADTIKSKIHQTA</sequence>
<dbReference type="EMBL" id="CP010777">
    <property type="protein sequence ID" value="AKQ44523.1"/>
    <property type="molecule type" value="Genomic_DNA"/>
</dbReference>
<dbReference type="Proteomes" id="UP000036458">
    <property type="component" value="Chromosome"/>
</dbReference>
<name>A0A0H4VGW2_9BACT</name>
<dbReference type="PATRIC" id="fig|1379910.4.peg.203"/>
<dbReference type="KEGG" id="ruf:TH63_00970"/>
<keyword evidence="2" id="KW-1185">Reference proteome</keyword>
<evidence type="ECO:0000313" key="1">
    <source>
        <dbReference type="EMBL" id="AKQ44523.1"/>
    </source>
</evidence>
<evidence type="ECO:0000313" key="2">
    <source>
        <dbReference type="Proteomes" id="UP000036458"/>
    </source>
</evidence>
<organism evidence="1 2">
    <name type="scientific">Rufibacter radiotolerans</name>
    <dbReference type="NCBI Taxonomy" id="1379910"/>
    <lineage>
        <taxon>Bacteria</taxon>
        <taxon>Pseudomonadati</taxon>
        <taxon>Bacteroidota</taxon>
        <taxon>Cytophagia</taxon>
        <taxon>Cytophagales</taxon>
        <taxon>Hymenobacteraceae</taxon>
        <taxon>Rufibacter</taxon>
    </lineage>
</organism>
<gene>
    <name evidence="1" type="ORF">TH63_00970</name>
</gene>
<evidence type="ECO:0008006" key="3">
    <source>
        <dbReference type="Google" id="ProtNLM"/>
    </source>
</evidence>
<reference evidence="1 2" key="1">
    <citation type="submission" date="2015-01" db="EMBL/GenBank/DDBJ databases">
        <title>Rufibacter sp./DG31D/ whole genome sequencing.</title>
        <authorList>
            <person name="Kim M.K."/>
            <person name="Srinivasan S."/>
            <person name="Lee J.-J."/>
        </authorList>
    </citation>
    <scope>NUCLEOTIDE SEQUENCE [LARGE SCALE GENOMIC DNA]</scope>
    <source>
        <strain evidence="1 2">DG31D</strain>
    </source>
</reference>
<protein>
    <recommendedName>
        <fullName evidence="3">Anti-sigma factor</fullName>
    </recommendedName>
</protein>
<accession>A0A0H4VGW2</accession>
<dbReference type="AlphaFoldDB" id="A0A0H4VGW2"/>
<dbReference type="RefSeq" id="WP_048919277.1">
    <property type="nucleotide sequence ID" value="NZ_CP010777.1"/>
</dbReference>
<dbReference type="STRING" id="1379910.TH63_00970"/>
<proteinExistence type="predicted"/>
<dbReference type="OrthoDB" id="853185at2"/>